<reference evidence="5 6" key="1">
    <citation type="submission" date="2024-04" db="EMBL/GenBank/DDBJ databases">
        <title>Phylogenomic analyses of a clade within the roseobacter group suggest taxonomic reassignments of species of the genera Aestuariivita, Citreicella, Loktanella, Nautella, Pelagibaca, Ruegeria, Thalassobius, Thiobacimonas and Tropicibacter, and the proposal o.</title>
        <authorList>
            <person name="Jeon C.O."/>
        </authorList>
    </citation>
    <scope>NUCLEOTIDE SEQUENCE [LARGE SCALE GENOMIC DNA]</scope>
    <source>
        <strain evidence="5 6">G8-12</strain>
    </source>
</reference>
<evidence type="ECO:0000256" key="1">
    <source>
        <dbReference type="ARBA" id="ARBA00001709"/>
    </source>
</evidence>
<dbReference type="InterPro" id="IPR045004">
    <property type="entry name" value="ECH_dom"/>
</dbReference>
<gene>
    <name evidence="5" type="ORF">AABB28_03440</name>
</gene>
<protein>
    <recommendedName>
        <fullName evidence="2">3-hydroxyisobutyryl-CoA hydrolase</fullName>
        <ecNumber evidence="2">3.1.2.4</ecNumber>
    </recommendedName>
</protein>
<dbReference type="Gene3D" id="3.90.226.10">
    <property type="entry name" value="2-enoyl-CoA Hydratase, Chain A, domain 1"/>
    <property type="match status" value="1"/>
</dbReference>
<accession>A0AAN0NJ90</accession>
<dbReference type="PANTHER" id="PTHR43176:SF3">
    <property type="entry name" value="3-HYDROXYISOBUTYRYL-COA HYDROLASE, MITOCHONDRIAL"/>
    <property type="match status" value="1"/>
</dbReference>
<organism evidence="5 6">
    <name type="scientific">Yoonia algicola</name>
    <dbReference type="NCBI Taxonomy" id="3137368"/>
    <lineage>
        <taxon>Bacteria</taxon>
        <taxon>Pseudomonadati</taxon>
        <taxon>Pseudomonadota</taxon>
        <taxon>Alphaproteobacteria</taxon>
        <taxon>Rhodobacterales</taxon>
        <taxon>Paracoccaceae</taxon>
        <taxon>Yoonia</taxon>
    </lineage>
</organism>
<dbReference type="KEGG" id="yag:AABB28_03440"/>
<dbReference type="RefSeq" id="WP_342070729.1">
    <property type="nucleotide sequence ID" value="NZ_CP151762.1"/>
</dbReference>
<proteinExistence type="predicted"/>
<evidence type="ECO:0000313" key="5">
    <source>
        <dbReference type="EMBL" id="WZU64364.1"/>
    </source>
</evidence>
<feature type="domain" description="Enoyl-CoA hydratase/isomerase" evidence="4">
    <location>
        <begin position="13"/>
        <end position="332"/>
    </location>
</feature>
<comment type="catalytic activity">
    <reaction evidence="1">
        <text>3-hydroxy-2-methylpropanoyl-CoA + H2O = 3-hydroxy-2-methylpropanoate + CoA + H(+)</text>
        <dbReference type="Rhea" id="RHEA:20888"/>
        <dbReference type="ChEBI" id="CHEBI:11805"/>
        <dbReference type="ChEBI" id="CHEBI:15377"/>
        <dbReference type="ChEBI" id="CHEBI:15378"/>
        <dbReference type="ChEBI" id="CHEBI:57287"/>
        <dbReference type="ChEBI" id="CHEBI:57340"/>
        <dbReference type="EC" id="3.1.2.4"/>
    </reaction>
</comment>
<dbReference type="EMBL" id="CP151762">
    <property type="protein sequence ID" value="WZU64364.1"/>
    <property type="molecule type" value="Genomic_DNA"/>
</dbReference>
<dbReference type="Proteomes" id="UP001451782">
    <property type="component" value="Chromosome"/>
</dbReference>
<sequence length="347" mass="37690">MTDIIIRKTGRAGYITLNRPKALNALTWDMCLAIEDALDDWRDDPDVALIIIDGAGERAFCSGGDIAEMYATGLRGDFDYGQRFWRDEYRLNAKIYNYTKPIVSFLHGFTMGGGVGVGCHAAQRIVCETSQIAMPECSIGLVPDVGGSLILAKAPGHCGEYLGLTGDRMDAGDAIYAGFADHFVPQDAWDGLKETLISTGDTAAIDAAATPAPQARLADWQAEIDRCFAGASLGDIHQALTDDDGPASAQARKLMDRNAPLGMAVATQIIQSVRRDPRIENALDHEFRYTYRCGAQGDFIEGIRAAIIDRDRKPKWQHANWQDVSAADVAAMTDGLGSNALQWEDKT</sequence>
<name>A0AAN0NJ90_9RHOB</name>
<dbReference type="GO" id="GO:0005829">
    <property type="term" value="C:cytosol"/>
    <property type="evidence" value="ECO:0007669"/>
    <property type="project" value="TreeGrafter"/>
</dbReference>
<evidence type="ECO:0000259" key="4">
    <source>
        <dbReference type="Pfam" id="PF16113"/>
    </source>
</evidence>
<dbReference type="NCBIfam" id="NF004127">
    <property type="entry name" value="PRK05617.1"/>
    <property type="match status" value="1"/>
</dbReference>
<keyword evidence="3 5" id="KW-0378">Hydrolase</keyword>
<evidence type="ECO:0000313" key="6">
    <source>
        <dbReference type="Proteomes" id="UP001451782"/>
    </source>
</evidence>
<dbReference type="GO" id="GO:0006574">
    <property type="term" value="P:L-valine catabolic process"/>
    <property type="evidence" value="ECO:0007669"/>
    <property type="project" value="TreeGrafter"/>
</dbReference>
<evidence type="ECO:0000256" key="3">
    <source>
        <dbReference type="ARBA" id="ARBA00022801"/>
    </source>
</evidence>
<dbReference type="EC" id="3.1.2.4" evidence="2"/>
<dbReference type="Pfam" id="PF16113">
    <property type="entry name" value="ECH_2"/>
    <property type="match status" value="1"/>
</dbReference>
<dbReference type="GO" id="GO:0003860">
    <property type="term" value="F:3-hydroxyisobutyryl-CoA hydrolase activity"/>
    <property type="evidence" value="ECO:0007669"/>
    <property type="project" value="UniProtKB-EC"/>
</dbReference>
<dbReference type="InterPro" id="IPR029045">
    <property type="entry name" value="ClpP/crotonase-like_dom_sf"/>
</dbReference>
<keyword evidence="6" id="KW-1185">Reference proteome</keyword>
<dbReference type="CDD" id="cd06558">
    <property type="entry name" value="crotonase-like"/>
    <property type="match status" value="1"/>
</dbReference>
<dbReference type="PANTHER" id="PTHR43176">
    <property type="entry name" value="3-HYDROXYISOBUTYRYL-COA HYDROLASE-RELATED"/>
    <property type="match status" value="1"/>
</dbReference>
<dbReference type="InterPro" id="IPR032259">
    <property type="entry name" value="HIBYL-CoA-H"/>
</dbReference>
<dbReference type="SUPFAM" id="SSF52096">
    <property type="entry name" value="ClpP/crotonase"/>
    <property type="match status" value="1"/>
</dbReference>
<dbReference type="AlphaFoldDB" id="A0AAN0NJ90"/>
<evidence type="ECO:0000256" key="2">
    <source>
        <dbReference type="ARBA" id="ARBA00011915"/>
    </source>
</evidence>